<dbReference type="KEGG" id="ttf:THTE_2139"/>
<sequence length="64" mass="7108">MNPEFSCRKTTPRVVSQFYGWREGRTPGAILRWRVGFAGGGPAFAGALHGSLWWRESGIVASKR</sequence>
<organism evidence="1 2">
    <name type="scientific">Thermogutta terrifontis</name>
    <dbReference type="NCBI Taxonomy" id="1331910"/>
    <lineage>
        <taxon>Bacteria</taxon>
        <taxon>Pseudomonadati</taxon>
        <taxon>Planctomycetota</taxon>
        <taxon>Planctomycetia</taxon>
        <taxon>Pirellulales</taxon>
        <taxon>Thermoguttaceae</taxon>
        <taxon>Thermogutta</taxon>
    </lineage>
</organism>
<dbReference type="Proteomes" id="UP000215086">
    <property type="component" value="Chromosome"/>
</dbReference>
<dbReference type="EMBL" id="CP018477">
    <property type="protein sequence ID" value="ASV74741.1"/>
    <property type="molecule type" value="Genomic_DNA"/>
</dbReference>
<protein>
    <submittedName>
        <fullName evidence="1">Uncharacterized protein</fullName>
    </submittedName>
</protein>
<name>A0A286RFK6_9BACT</name>
<gene>
    <name evidence="1" type="ORF">THTE_2139</name>
</gene>
<accession>A0A286RFK6</accession>
<dbReference type="AlphaFoldDB" id="A0A286RFK6"/>
<reference evidence="1 2" key="1">
    <citation type="journal article" name="Front. Microbiol.">
        <title>Sugar Metabolism of the First Thermophilic Planctomycete Thermogutta terrifontis: Comparative Genomic and Transcriptomic Approaches.</title>
        <authorList>
            <person name="Elcheninov A.G."/>
            <person name="Menzel P."/>
            <person name="Gudbergsdottir S.R."/>
            <person name="Slesarev A.I."/>
            <person name="Kadnikov V.V."/>
            <person name="Krogh A."/>
            <person name="Bonch-Osmolovskaya E.A."/>
            <person name="Peng X."/>
            <person name="Kublanov I.V."/>
        </authorList>
    </citation>
    <scope>NUCLEOTIDE SEQUENCE [LARGE SCALE GENOMIC DNA]</scope>
    <source>
        <strain evidence="1 2">R1</strain>
    </source>
</reference>
<evidence type="ECO:0000313" key="1">
    <source>
        <dbReference type="EMBL" id="ASV74741.1"/>
    </source>
</evidence>
<keyword evidence="2" id="KW-1185">Reference proteome</keyword>
<evidence type="ECO:0000313" key="2">
    <source>
        <dbReference type="Proteomes" id="UP000215086"/>
    </source>
</evidence>
<proteinExistence type="predicted"/>